<proteinExistence type="predicted"/>
<organism evidence="1 2">
    <name type="scientific">Bifidobacterium pseudocatenulatum DSM 20438 = JCM 1200 = LMG 10505</name>
    <dbReference type="NCBI Taxonomy" id="547043"/>
    <lineage>
        <taxon>Bacteria</taxon>
        <taxon>Bacillati</taxon>
        <taxon>Actinomycetota</taxon>
        <taxon>Actinomycetes</taxon>
        <taxon>Bifidobacteriales</taxon>
        <taxon>Bifidobacteriaceae</taxon>
        <taxon>Bifidobacterium</taxon>
    </lineage>
</organism>
<accession>C0BV97</accession>
<evidence type="ECO:0000313" key="1">
    <source>
        <dbReference type="EMBL" id="EEG70071.1"/>
    </source>
</evidence>
<gene>
    <name evidence="1" type="ORF">BIFPSEUDO_04341</name>
</gene>
<reference evidence="1 2" key="2">
    <citation type="submission" date="2009-02" db="EMBL/GenBank/DDBJ databases">
        <authorList>
            <person name="Fulton L."/>
            <person name="Clifton S."/>
            <person name="Fulton B."/>
            <person name="Xu J."/>
            <person name="Minx P."/>
            <person name="Pepin K.H."/>
            <person name="Johnson M."/>
            <person name="Bhonagiri V."/>
            <person name="Nash W.E."/>
            <person name="Mardis E.R."/>
            <person name="Wilson R.K."/>
        </authorList>
    </citation>
    <scope>NUCLEOTIDE SEQUENCE [LARGE SCALE GENOMIC DNA]</scope>
    <source>
        <strain evidence="1 2">DSM 20438</strain>
    </source>
</reference>
<dbReference type="AlphaFoldDB" id="C0BV97"/>
<sequence length="76" mass="8848">MNYDDGCKPRILRRRQVPERNRKIHSGSHLDAVGKKRVTVVYDAQDTQRNLCRHHQQRCADGGSWQYMQNTPVLSA</sequence>
<reference evidence="1 2" key="1">
    <citation type="submission" date="2009-02" db="EMBL/GenBank/DDBJ databases">
        <title>Draft genome sequence of Bifidobacterium pseudocatenulatum (DSM 20438).</title>
        <authorList>
            <person name="Sudarsanam P."/>
            <person name="Ley R."/>
            <person name="Guruge J."/>
            <person name="Turnbaugh P.J."/>
            <person name="Mahowald M."/>
            <person name="Liep D."/>
            <person name="Gordon J."/>
        </authorList>
    </citation>
    <scope>NUCLEOTIDE SEQUENCE [LARGE SCALE GENOMIC DNA]</scope>
    <source>
        <strain evidence="1 2">DSM 20438</strain>
    </source>
</reference>
<dbReference type="EMBL" id="ABXX02000006">
    <property type="protein sequence ID" value="EEG70071.1"/>
    <property type="molecule type" value="Genomic_DNA"/>
</dbReference>
<evidence type="ECO:0000313" key="2">
    <source>
        <dbReference type="Proteomes" id="UP000003875"/>
    </source>
</evidence>
<name>C0BV97_BIFPS</name>
<protein>
    <submittedName>
        <fullName evidence="1">Uncharacterized protein</fullName>
    </submittedName>
</protein>
<comment type="caution">
    <text evidence="1">The sequence shown here is derived from an EMBL/GenBank/DDBJ whole genome shotgun (WGS) entry which is preliminary data.</text>
</comment>
<dbReference type="Proteomes" id="UP000003875">
    <property type="component" value="Unassembled WGS sequence"/>
</dbReference>